<dbReference type="InterPro" id="IPR022783">
    <property type="entry name" value="GCFC_dom"/>
</dbReference>
<feature type="compositionally biased region" description="Basic and acidic residues" evidence="4">
    <location>
        <begin position="79"/>
        <end position="89"/>
    </location>
</feature>
<dbReference type="GO" id="GO:0005634">
    <property type="term" value="C:nucleus"/>
    <property type="evidence" value="ECO:0007669"/>
    <property type="project" value="UniProtKB-SubCell"/>
</dbReference>
<comment type="subcellular location">
    <subcellularLocation>
        <location evidence="1">Nucleus</location>
    </subcellularLocation>
</comment>
<evidence type="ECO:0000313" key="6">
    <source>
        <dbReference type="EMBL" id="KAL3123487.1"/>
    </source>
</evidence>
<feature type="compositionally biased region" description="Polar residues" evidence="4">
    <location>
        <begin position="128"/>
        <end position="137"/>
    </location>
</feature>
<feature type="compositionally biased region" description="Basic and acidic residues" evidence="4">
    <location>
        <begin position="299"/>
        <end position="312"/>
    </location>
</feature>
<dbReference type="AlphaFoldDB" id="A0ABD2M7H5"/>
<dbReference type="Proteomes" id="UP001620626">
    <property type="component" value="Unassembled WGS sequence"/>
</dbReference>
<evidence type="ECO:0000256" key="2">
    <source>
        <dbReference type="ARBA" id="ARBA00010801"/>
    </source>
</evidence>
<feature type="compositionally biased region" description="Basic and acidic residues" evidence="4">
    <location>
        <begin position="10"/>
        <end position="23"/>
    </location>
</feature>
<evidence type="ECO:0000256" key="4">
    <source>
        <dbReference type="SAM" id="MobiDB-lite"/>
    </source>
</evidence>
<comment type="similarity">
    <text evidence="2">Belongs to the GCF family.</text>
</comment>
<feature type="region of interest" description="Disordered" evidence="4">
    <location>
        <begin position="1"/>
        <end position="193"/>
    </location>
</feature>
<evidence type="ECO:0000256" key="1">
    <source>
        <dbReference type="ARBA" id="ARBA00004123"/>
    </source>
</evidence>
<feature type="compositionally biased region" description="Polar residues" evidence="4">
    <location>
        <begin position="53"/>
        <end position="71"/>
    </location>
</feature>
<feature type="region of interest" description="Disordered" evidence="4">
    <location>
        <begin position="213"/>
        <end position="262"/>
    </location>
</feature>
<name>A0ABD2M7H5_9BILA</name>
<reference evidence="6 7" key="1">
    <citation type="submission" date="2024-10" db="EMBL/GenBank/DDBJ databases">
        <authorList>
            <person name="Kim D."/>
        </authorList>
    </citation>
    <scope>NUCLEOTIDE SEQUENCE [LARGE SCALE GENOMIC DNA]</scope>
    <source>
        <strain evidence="6">BH-2024</strain>
    </source>
</reference>
<keyword evidence="7" id="KW-1185">Reference proteome</keyword>
<organism evidence="6 7">
    <name type="scientific">Heterodera trifolii</name>
    <dbReference type="NCBI Taxonomy" id="157864"/>
    <lineage>
        <taxon>Eukaryota</taxon>
        <taxon>Metazoa</taxon>
        <taxon>Ecdysozoa</taxon>
        <taxon>Nematoda</taxon>
        <taxon>Chromadorea</taxon>
        <taxon>Rhabditida</taxon>
        <taxon>Tylenchina</taxon>
        <taxon>Tylenchomorpha</taxon>
        <taxon>Tylenchoidea</taxon>
        <taxon>Heteroderidae</taxon>
        <taxon>Heteroderinae</taxon>
        <taxon>Heterodera</taxon>
    </lineage>
</organism>
<gene>
    <name evidence="6" type="ORF">niasHT_000883</name>
</gene>
<keyword evidence="3" id="KW-0539">Nucleus</keyword>
<feature type="compositionally biased region" description="Polar residues" evidence="4">
    <location>
        <begin position="29"/>
        <end position="39"/>
    </location>
</feature>
<dbReference type="Pfam" id="PF07842">
    <property type="entry name" value="GCFC"/>
    <property type="match status" value="1"/>
</dbReference>
<protein>
    <recommendedName>
        <fullName evidence="5">GCF C-terminal domain-containing protein</fullName>
    </recommendedName>
</protein>
<dbReference type="PANTHER" id="PTHR12214:SF0">
    <property type="entry name" value="LD29489P"/>
    <property type="match status" value="1"/>
</dbReference>
<dbReference type="PANTHER" id="PTHR12214">
    <property type="entry name" value="GC-RICH SEQUENCE DNA-BINDING FACTOR"/>
    <property type="match status" value="1"/>
</dbReference>
<comment type="caution">
    <text evidence="6">The sequence shown here is derived from an EMBL/GenBank/DDBJ whole genome shotgun (WGS) entry which is preliminary data.</text>
</comment>
<feature type="compositionally biased region" description="Basic and acidic residues" evidence="4">
    <location>
        <begin position="147"/>
        <end position="181"/>
    </location>
</feature>
<dbReference type="InterPro" id="IPR012890">
    <property type="entry name" value="GCFC2-like"/>
</dbReference>
<accession>A0ABD2M7H5</accession>
<proteinExistence type="inferred from homology"/>
<feature type="domain" description="GCF C-terminal" evidence="5">
    <location>
        <begin position="631"/>
        <end position="846"/>
    </location>
</feature>
<evidence type="ECO:0000259" key="5">
    <source>
        <dbReference type="Pfam" id="PF07842"/>
    </source>
</evidence>
<sequence>MFRKPKSKKVGADVRNIRRRADDSEGEENNSGPRRSPSTWADEMDDDQQQQQPNIGAESQQHGEGQMTTTAARPVGLSFDEREGDDVTHFKLKRHTASGHSSAAAARRRSVEKAARRKQKTVADEEQTAGTNEAQKQVKQEVLPSSEWDKPNQGKMEDSQQQHDGKQQPKFREPMGEKTDDNGATVRAAFPPTMADIPDAKAVYEARKKREMMRQGGLPASQDYIPLDDTISLKSGRPSGERARLVREDENDMSDEEEMGSFYSAKQLLQSEEDIRREEQAHFLAMEQGSSEEDEAMEEGAKSKSRMGETVRGRYNGKAAAGRQHKLEQYNNGNGEDEEEEDDALQRWEREQIRKGVSSHKVMQMQEQLNATSLSYRGRPLNMLDSGEADMDIEVDILAMDQQQNARGVNALPPELRNGRSAKVVSVDDILGTIRQRLADKKEQRSANDETLTKIRSQMTENTELIHKFEQGMPQLELKFRMFQETRLYIRDLLDCLNEKICQIDALDERVSEMWRQRTERLVSRRRQDVQDQYERCAATAAGRTWASPSAEYTQREAEREARRNRRRRDRPHNQPTADTSQSVPQHHHEGLSSDDEETTSQEVFYREKIASVLQGIGDLFVDTNDEFCQLGHILQRLLHWLAVDPSSFEQAYVPLCLPKLLGPFVRLQLVDWRPLKESPTQRPLHRMPWYRALLMAGLDNSGLEDLEHPSLVSLIPSVVEKIVFPKIAKIVREQWDPLSLHESSNLAQLLRSLVEEYPVANASSKRMQELLEGVYARLRDTIDRDTFVPLYSKEAIESTETGCGAFLDRQFWKSIKLMRSILCFRSILSDACLEELVVEGLLNRFTVLALQFSVLAHQSTLTKCRAVIGQIPSSWLPPSRPSSYRPLAALLKQVVEIHRRDRKFLAQSQRFIDLLAVKEEAEEVEED</sequence>
<feature type="region of interest" description="Disordered" evidence="4">
    <location>
        <begin position="545"/>
        <end position="599"/>
    </location>
</feature>
<feature type="compositionally biased region" description="Polar residues" evidence="4">
    <location>
        <begin position="574"/>
        <end position="585"/>
    </location>
</feature>
<evidence type="ECO:0000313" key="7">
    <source>
        <dbReference type="Proteomes" id="UP001620626"/>
    </source>
</evidence>
<feature type="compositionally biased region" description="Basic and acidic residues" evidence="4">
    <location>
        <begin position="239"/>
        <end position="248"/>
    </location>
</feature>
<evidence type="ECO:0000256" key="3">
    <source>
        <dbReference type="ARBA" id="ARBA00023242"/>
    </source>
</evidence>
<feature type="region of interest" description="Disordered" evidence="4">
    <location>
        <begin position="288"/>
        <end position="345"/>
    </location>
</feature>
<feature type="compositionally biased region" description="Acidic residues" evidence="4">
    <location>
        <begin position="249"/>
        <end position="259"/>
    </location>
</feature>
<dbReference type="EMBL" id="JBICBT010000100">
    <property type="protein sequence ID" value="KAL3123487.1"/>
    <property type="molecule type" value="Genomic_DNA"/>
</dbReference>